<dbReference type="Proteomes" id="UP000237682">
    <property type="component" value="Unassembled WGS sequence"/>
</dbReference>
<feature type="signal peptide" evidence="1">
    <location>
        <begin position="1"/>
        <end position="20"/>
    </location>
</feature>
<protein>
    <submittedName>
        <fullName evidence="2">Uncharacterized protein</fullName>
    </submittedName>
</protein>
<gene>
    <name evidence="2" type="ORF">C5L14_04650</name>
</gene>
<dbReference type="EMBL" id="PUEJ01000002">
    <property type="protein sequence ID" value="PRH88537.1"/>
    <property type="molecule type" value="Genomic_DNA"/>
</dbReference>
<dbReference type="AlphaFoldDB" id="A0A2S9QGQ6"/>
<comment type="caution">
    <text evidence="2">The sequence shown here is derived from an EMBL/GenBank/DDBJ whole genome shotgun (WGS) entry which is preliminary data.</text>
</comment>
<evidence type="ECO:0000313" key="2">
    <source>
        <dbReference type="EMBL" id="PRH88537.1"/>
    </source>
</evidence>
<accession>A0A2S9QGQ6</accession>
<sequence>MQLGTAIIATLLLTGCVTTAQQSNPVQKAASTMIGKPISVAINAFGPPTLNLPPCSYCTDGGTYAWNNTRISRQWQSRWVQTGTSTSRQVVGMTQGGNGQAATIYTQDVETPVGENRMVQVDNVDYLCNIQAFTDMKDNIKSIDVAGCTADSRF</sequence>
<evidence type="ECO:0000313" key="3">
    <source>
        <dbReference type="Proteomes" id="UP000237682"/>
    </source>
</evidence>
<reference evidence="2 3" key="1">
    <citation type="submission" date="2018-02" db="EMBL/GenBank/DDBJ databases">
        <title>Whole genome sequencing of endophytic bacterium.</title>
        <authorList>
            <person name="Eedara R."/>
            <person name="Podile A.R."/>
        </authorList>
    </citation>
    <scope>NUCLEOTIDE SEQUENCE [LARGE SCALE GENOMIC DNA]</scope>
    <source>
        <strain evidence="2 3">RP1T</strain>
    </source>
</reference>
<evidence type="ECO:0000256" key="1">
    <source>
        <dbReference type="SAM" id="SignalP"/>
    </source>
</evidence>
<organism evidence="2 3">
    <name type="scientific">Labrys okinawensis</name>
    <dbReference type="NCBI Taxonomy" id="346911"/>
    <lineage>
        <taxon>Bacteria</taxon>
        <taxon>Pseudomonadati</taxon>
        <taxon>Pseudomonadota</taxon>
        <taxon>Alphaproteobacteria</taxon>
        <taxon>Hyphomicrobiales</taxon>
        <taxon>Xanthobacteraceae</taxon>
        <taxon>Labrys</taxon>
    </lineage>
</organism>
<proteinExistence type="predicted"/>
<keyword evidence="3" id="KW-1185">Reference proteome</keyword>
<name>A0A2S9QGQ6_9HYPH</name>
<feature type="chain" id="PRO_5015473295" evidence="1">
    <location>
        <begin position="21"/>
        <end position="154"/>
    </location>
</feature>
<keyword evidence="1" id="KW-0732">Signal</keyword>